<proteinExistence type="predicted"/>
<dbReference type="Pfam" id="PF13424">
    <property type="entry name" value="TPR_12"/>
    <property type="match status" value="1"/>
</dbReference>
<feature type="compositionally biased region" description="Low complexity" evidence="2">
    <location>
        <begin position="676"/>
        <end position="685"/>
    </location>
</feature>
<dbReference type="GO" id="GO:0097730">
    <property type="term" value="C:non-motile cilium"/>
    <property type="evidence" value="ECO:0007669"/>
    <property type="project" value="TreeGrafter"/>
</dbReference>
<feature type="repeat" description="TPR" evidence="1">
    <location>
        <begin position="188"/>
        <end position="221"/>
    </location>
</feature>
<dbReference type="GO" id="GO:0019894">
    <property type="term" value="F:kinesin binding"/>
    <property type="evidence" value="ECO:0007669"/>
    <property type="project" value="TreeGrafter"/>
</dbReference>
<name>A0A1R2D131_9CILI</name>
<dbReference type="Pfam" id="PF13181">
    <property type="entry name" value="TPR_8"/>
    <property type="match status" value="2"/>
</dbReference>
<dbReference type="PANTHER" id="PTHR44117">
    <property type="entry name" value="INTRAFLAGELLAR TRANSPORT PROTEIN 88 HOMOLOG"/>
    <property type="match status" value="1"/>
</dbReference>
<dbReference type="EMBL" id="MPUH01000019">
    <property type="protein sequence ID" value="OMJ94964.1"/>
    <property type="molecule type" value="Genomic_DNA"/>
</dbReference>
<evidence type="ECO:0000256" key="1">
    <source>
        <dbReference type="PROSITE-ProRule" id="PRU00339"/>
    </source>
</evidence>
<dbReference type="Pfam" id="PF13174">
    <property type="entry name" value="TPR_6"/>
    <property type="match status" value="2"/>
</dbReference>
<reference evidence="3 4" key="1">
    <citation type="submission" date="2016-11" db="EMBL/GenBank/DDBJ databases">
        <title>The macronuclear genome of Stentor coeruleus: a giant cell with tiny introns.</title>
        <authorList>
            <person name="Slabodnick M."/>
            <person name="Ruby J.G."/>
            <person name="Reiff S.B."/>
            <person name="Swart E.C."/>
            <person name="Gosai S."/>
            <person name="Prabakaran S."/>
            <person name="Witkowska E."/>
            <person name="Larue G.E."/>
            <person name="Fisher S."/>
            <person name="Freeman R.M."/>
            <person name="Gunawardena J."/>
            <person name="Chu W."/>
            <person name="Stover N.A."/>
            <person name="Gregory B.D."/>
            <person name="Nowacki M."/>
            <person name="Derisi J."/>
            <person name="Roy S.W."/>
            <person name="Marshall W.F."/>
            <person name="Sood P."/>
        </authorList>
    </citation>
    <scope>NUCLEOTIDE SEQUENCE [LARGE SCALE GENOMIC DNA]</scope>
    <source>
        <strain evidence="3">WM001</strain>
    </source>
</reference>
<dbReference type="PROSITE" id="PS50005">
    <property type="entry name" value="TPR"/>
    <property type="match status" value="4"/>
</dbReference>
<dbReference type="GO" id="GO:1905515">
    <property type="term" value="P:non-motile cilium assembly"/>
    <property type="evidence" value="ECO:0007669"/>
    <property type="project" value="TreeGrafter"/>
</dbReference>
<organism evidence="3 4">
    <name type="scientific">Stentor coeruleus</name>
    <dbReference type="NCBI Taxonomy" id="5963"/>
    <lineage>
        <taxon>Eukaryota</taxon>
        <taxon>Sar</taxon>
        <taxon>Alveolata</taxon>
        <taxon>Ciliophora</taxon>
        <taxon>Postciliodesmatophora</taxon>
        <taxon>Heterotrichea</taxon>
        <taxon>Heterotrichida</taxon>
        <taxon>Stentoridae</taxon>
        <taxon>Stentor</taxon>
    </lineage>
</organism>
<feature type="region of interest" description="Disordered" evidence="2">
    <location>
        <begin position="671"/>
        <end position="739"/>
    </location>
</feature>
<keyword evidence="4" id="KW-1185">Reference proteome</keyword>
<dbReference type="PANTHER" id="PTHR44117:SF1">
    <property type="entry name" value="INTRAFLAGELLAR TRANSPORT PROTEIN 88 HOMOLOG"/>
    <property type="match status" value="1"/>
</dbReference>
<feature type="repeat" description="TPR" evidence="1">
    <location>
        <begin position="567"/>
        <end position="600"/>
    </location>
</feature>
<evidence type="ECO:0000256" key="2">
    <source>
        <dbReference type="SAM" id="MobiDB-lite"/>
    </source>
</evidence>
<protein>
    <submittedName>
        <fullName evidence="3">Uncharacterized protein</fullName>
    </submittedName>
</protein>
<feature type="compositionally biased region" description="Pro residues" evidence="2">
    <location>
        <begin position="686"/>
        <end position="695"/>
    </location>
</feature>
<keyword evidence="1" id="KW-0802">TPR repeat</keyword>
<dbReference type="GO" id="GO:0097546">
    <property type="term" value="C:ciliary base"/>
    <property type="evidence" value="ECO:0007669"/>
    <property type="project" value="TreeGrafter"/>
</dbReference>
<dbReference type="Proteomes" id="UP000187209">
    <property type="component" value="Unassembled WGS sequence"/>
</dbReference>
<dbReference type="Gene3D" id="1.25.40.10">
    <property type="entry name" value="Tetratricopeptide repeat domain"/>
    <property type="match status" value="2"/>
</dbReference>
<feature type="region of interest" description="Disordered" evidence="2">
    <location>
        <begin position="1"/>
        <end position="89"/>
    </location>
</feature>
<dbReference type="SMART" id="SM00028">
    <property type="entry name" value="TPR"/>
    <property type="match status" value="11"/>
</dbReference>
<dbReference type="AlphaFoldDB" id="A0A1R2D131"/>
<dbReference type="GO" id="GO:0005814">
    <property type="term" value="C:centriole"/>
    <property type="evidence" value="ECO:0007669"/>
    <property type="project" value="TreeGrafter"/>
</dbReference>
<comment type="caution">
    <text evidence="3">The sequence shown here is derived from an EMBL/GenBank/DDBJ whole genome shotgun (WGS) entry which is preliminary data.</text>
</comment>
<evidence type="ECO:0000313" key="4">
    <source>
        <dbReference type="Proteomes" id="UP000187209"/>
    </source>
</evidence>
<evidence type="ECO:0000313" key="3">
    <source>
        <dbReference type="EMBL" id="OMJ94964.1"/>
    </source>
</evidence>
<accession>A0A1R2D131</accession>
<feature type="compositionally biased region" description="Low complexity" evidence="2">
    <location>
        <begin position="59"/>
        <end position="76"/>
    </location>
</feature>
<dbReference type="OrthoDB" id="1926212at2759"/>
<feature type="repeat" description="TPR" evidence="1">
    <location>
        <begin position="499"/>
        <end position="532"/>
    </location>
</feature>
<dbReference type="InterPro" id="IPR011990">
    <property type="entry name" value="TPR-like_helical_dom_sf"/>
</dbReference>
<dbReference type="GO" id="GO:0042073">
    <property type="term" value="P:intraciliary transport"/>
    <property type="evidence" value="ECO:0007669"/>
    <property type="project" value="TreeGrafter"/>
</dbReference>
<sequence length="739" mass="83746">MFNPPVQGAQYNFDNVVQRPPPSSYMRQQPSSKGRIPTGSRAGAPQERPVTSNRGAGFPSSSSGKKGLESKPGPSSVNTSGQKAPEEPPEVLFKKLEKEINSLLDKSAEAKLVGNLSGSLSLAKEAVSKEKKLRNLKEDAGAADQINIDLTYAACVNLGIHYQANGMFEEALNTYSLVVRNKDYPLSGRLRVNMGNIYNTQEKYSSAIKMYRMALDQMQNIGKHMKFQIMRNIANGFVKMGQFHEAIENYENIMQGEPDHRAAFNLIICYYALGDTEKMKKTFTMLLSIEIIGTQEDDEEDGEAKGPNDSLSEYIKEKRREAFKFIIDAAKLIAPVIEKDWITGYEAIAEALRNSEYSVLESEIGILKAEQYIKMKDYDKAIEVFKSFEKKDQSLMARAATNISFLYFIEKDFKNAEKYADIAIKTDRYNAKALVNKGNCLYTRGEFETSKEFYLEAIGVEADCVEAIYNLGLVNRKMEVDLEALQAFEKLQTIMANAPEVMYQIASIYENARNFKQAIKWFNLLLTALPSDPGVLQKIGFLYSQLNDENQAFHYYMESYRHLPVNIEAISWLGVFYVKSELYEKACSFFERASQIQPGEPKWKIMVASCFRRMGNDNKAIELYKKIHEEFPDNIDCLQYLVSHLKGTGQDYENYSTLLKKLLREKEMNEPVNDMPQQSAPVYVQQPPPPPPPQSQPYMPVKESAPKEVNQRPGTSRKGGKTLATKAEEDWSIQESYLP</sequence>
<dbReference type="SUPFAM" id="SSF48452">
    <property type="entry name" value="TPR-like"/>
    <property type="match status" value="2"/>
</dbReference>
<dbReference type="InterPro" id="IPR019734">
    <property type="entry name" value="TPR_rpt"/>
</dbReference>
<dbReference type="GO" id="GO:0036064">
    <property type="term" value="C:ciliary basal body"/>
    <property type="evidence" value="ECO:0007669"/>
    <property type="project" value="TreeGrafter"/>
</dbReference>
<gene>
    <name evidence="3" type="ORF">SteCoe_1827</name>
</gene>
<feature type="repeat" description="TPR" evidence="1">
    <location>
        <begin position="227"/>
        <end position="260"/>
    </location>
</feature>